<dbReference type="Proteomes" id="UP000260425">
    <property type="component" value="Segment"/>
</dbReference>
<dbReference type="EMBL" id="MH606185">
    <property type="protein sequence ID" value="AXH71117.1"/>
    <property type="molecule type" value="Genomic_DNA"/>
</dbReference>
<evidence type="ECO:0000313" key="1">
    <source>
        <dbReference type="EMBL" id="AXH71117.1"/>
    </source>
</evidence>
<evidence type="ECO:0000313" key="2">
    <source>
        <dbReference type="Proteomes" id="UP000260425"/>
    </source>
</evidence>
<gene>
    <name evidence="1" type="ORF">BSP38_075</name>
</gene>
<organism evidence="1 2">
    <name type="scientific">Bacillus phage BSP38</name>
    <dbReference type="NCBI Taxonomy" id="2283013"/>
    <lineage>
        <taxon>Viruses</taxon>
        <taxon>Duplodnaviria</taxon>
        <taxon>Heunggongvirae</taxon>
        <taxon>Uroviricota</taxon>
        <taxon>Caudoviricetes</taxon>
        <taxon>Herelleviridae</taxon>
        <taxon>Bastillevirinae</taxon>
        <taxon>Jeonjuvirus</taxon>
        <taxon>Jeonjuvirus BSP38</taxon>
    </lineage>
</organism>
<reference evidence="1 2" key="1">
    <citation type="submission" date="2018-07" db="EMBL/GenBank/DDBJ databases">
        <title>Complete nucleotide sequence of Bacillus phage BSP38.</title>
        <authorList>
            <person name="Ghosh K."/>
            <person name="Kim K.-P."/>
        </authorList>
    </citation>
    <scope>NUCLEOTIDE SEQUENCE [LARGE SCALE GENOMIC DNA]</scope>
</reference>
<keyword evidence="2" id="KW-1185">Reference proteome</keyword>
<proteinExistence type="predicted"/>
<protein>
    <submittedName>
        <fullName evidence="1">Uncharacterized protein</fullName>
    </submittedName>
</protein>
<name>A0A345MJT5_BPBSP</name>
<accession>A0A345MJT5</accession>
<organismHost>
    <name type="scientific">Bacillus subtilis</name>
    <dbReference type="NCBI Taxonomy" id="1423"/>
</organismHost>
<sequence length="292" mass="32711">MVMFSGDGFGNPYQHNNPQHIDINDVDKFTLESYGLTVDAVKLNHFGVDVTNPKTGEFLPDAFYKSKIESAVAAAEKKLDIVILPRVLREHHDFYRNDFQSFMYIHTFSKPILQVEKVRLEYGGNAIYNYPTKWWRVYNLPGHLEMLPNTTLGGGGNNLSLIQAYSGYPMVAGLPQTVGNNFAPQMLHVEYVAGMLPPKRSGVTQPLEMHPDLWNMIIKMALREVFEQWGRLIIGAGIANMSISMDGFSQSIDTTQSAMYGGASADIVQLDKDIEELYTGLKSYYGTNLGLI</sequence>